<dbReference type="Gene3D" id="3.65.10.10">
    <property type="entry name" value="Enolpyruvate transferase domain"/>
    <property type="match status" value="2"/>
</dbReference>
<dbReference type="HAMAP" id="MF_00210">
    <property type="entry name" value="EPSP_synth"/>
    <property type="match status" value="1"/>
</dbReference>
<feature type="binding site" evidence="8">
    <location>
        <position position="301"/>
    </location>
    <ligand>
        <name>3-phosphoshikimate</name>
        <dbReference type="ChEBI" id="CHEBI:145989"/>
    </ligand>
</feature>
<dbReference type="GO" id="GO:0003866">
    <property type="term" value="F:3-phosphoshikimate 1-carboxyvinyltransferase activity"/>
    <property type="evidence" value="ECO:0007669"/>
    <property type="project" value="UniProtKB-UniRule"/>
</dbReference>
<dbReference type="AlphaFoldDB" id="A0A6I4WAV5"/>
<feature type="binding site" evidence="8">
    <location>
        <position position="163"/>
    </location>
    <ligand>
        <name>phosphoenolpyruvate</name>
        <dbReference type="ChEBI" id="CHEBI:58702"/>
    </ligand>
</feature>
<evidence type="ECO:0000256" key="2">
    <source>
        <dbReference type="ARBA" id="ARBA00009948"/>
    </source>
</evidence>
<dbReference type="CDD" id="cd01556">
    <property type="entry name" value="EPSP_synthase"/>
    <property type="match status" value="1"/>
</dbReference>
<protein>
    <recommendedName>
        <fullName evidence="8">3-phosphoshikimate 1-carboxyvinyltransferase</fullName>
        <ecNumber evidence="8">2.5.1.19</ecNumber>
    </recommendedName>
    <alternativeName>
        <fullName evidence="8">5-enolpyruvylshikimate-3-phosphate synthase</fullName>
        <shortName evidence="8">EPSP synthase</shortName>
        <shortName evidence="8">EPSPS</shortName>
    </alternativeName>
</protein>
<feature type="binding site" evidence="8">
    <location>
        <position position="374"/>
    </location>
    <ligand>
        <name>phosphoenolpyruvate</name>
        <dbReference type="ChEBI" id="CHEBI:58702"/>
    </ligand>
</feature>
<name>A0A6I4WAV5_9ACTN</name>
<organism evidence="10 11">
    <name type="scientific">Actinomadura rayongensis</name>
    <dbReference type="NCBI Taxonomy" id="1429076"/>
    <lineage>
        <taxon>Bacteria</taxon>
        <taxon>Bacillati</taxon>
        <taxon>Actinomycetota</taxon>
        <taxon>Actinomycetes</taxon>
        <taxon>Streptosporangiales</taxon>
        <taxon>Thermomonosporaceae</taxon>
        <taxon>Actinomadura</taxon>
    </lineage>
</organism>
<dbReference type="InterPro" id="IPR023193">
    <property type="entry name" value="EPSP_synthase_CS"/>
</dbReference>
<comment type="function">
    <text evidence="8">Catalyzes the transfer of the enolpyruvyl moiety of phosphoenolpyruvate (PEP) to the 5-hydroxyl of shikimate-3-phosphate (S3P) to produce enolpyruvyl shikimate-3-phosphate and inorganic phosphate.</text>
</comment>
<dbReference type="InterPro" id="IPR013792">
    <property type="entry name" value="RNA3'P_cycl/enolpyr_Trfase_a/b"/>
</dbReference>
<dbReference type="GO" id="GO:0005737">
    <property type="term" value="C:cytoplasm"/>
    <property type="evidence" value="ECO:0007669"/>
    <property type="project" value="UniProtKB-SubCell"/>
</dbReference>
<keyword evidence="3 8" id="KW-0963">Cytoplasm</keyword>
<evidence type="ECO:0000256" key="3">
    <source>
        <dbReference type="ARBA" id="ARBA00022490"/>
    </source>
</evidence>
<feature type="binding site" evidence="8">
    <location>
        <position position="163"/>
    </location>
    <ligand>
        <name>3-phosphoshikimate</name>
        <dbReference type="ChEBI" id="CHEBI:145989"/>
    </ligand>
</feature>
<comment type="caution">
    <text evidence="8">Lacks conserved residue(s) required for the propagation of feature annotation.</text>
</comment>
<keyword evidence="6 8" id="KW-0057">Aromatic amino acid biosynthesis</keyword>
<comment type="similarity">
    <text evidence="2 8">Belongs to the EPSP synthase family.</text>
</comment>
<dbReference type="PANTHER" id="PTHR21090">
    <property type="entry name" value="AROM/DEHYDROQUINATE SYNTHASE"/>
    <property type="match status" value="1"/>
</dbReference>
<dbReference type="Proteomes" id="UP000431901">
    <property type="component" value="Unassembled WGS sequence"/>
</dbReference>
<dbReference type="InterPro" id="IPR001986">
    <property type="entry name" value="Enolpyruvate_Tfrase_dom"/>
</dbReference>
<evidence type="ECO:0000256" key="4">
    <source>
        <dbReference type="ARBA" id="ARBA00022605"/>
    </source>
</evidence>
<evidence type="ECO:0000256" key="6">
    <source>
        <dbReference type="ARBA" id="ARBA00023141"/>
    </source>
</evidence>
<feature type="binding site" evidence="8">
    <location>
        <position position="328"/>
    </location>
    <ligand>
        <name>3-phosphoshikimate</name>
        <dbReference type="ChEBI" id="CHEBI:145989"/>
    </ligand>
</feature>
<keyword evidence="5 8" id="KW-0808">Transferase</keyword>
<feature type="active site" description="Proton acceptor" evidence="8">
    <location>
        <position position="301"/>
    </location>
</feature>
<comment type="catalytic activity">
    <reaction evidence="7">
        <text>3-phosphoshikimate + phosphoenolpyruvate = 5-O-(1-carboxyvinyl)-3-phosphoshikimate + phosphate</text>
        <dbReference type="Rhea" id="RHEA:21256"/>
        <dbReference type="ChEBI" id="CHEBI:43474"/>
        <dbReference type="ChEBI" id="CHEBI:57701"/>
        <dbReference type="ChEBI" id="CHEBI:58702"/>
        <dbReference type="ChEBI" id="CHEBI:145989"/>
        <dbReference type="EC" id="2.5.1.19"/>
    </reaction>
    <physiologicalReaction direction="left-to-right" evidence="7">
        <dbReference type="Rhea" id="RHEA:21257"/>
    </physiologicalReaction>
</comment>
<evidence type="ECO:0000256" key="8">
    <source>
        <dbReference type="HAMAP-Rule" id="MF_00210"/>
    </source>
</evidence>
<keyword evidence="11" id="KW-1185">Reference proteome</keyword>
<dbReference type="UniPathway" id="UPA00053">
    <property type="reaction ID" value="UER00089"/>
</dbReference>
<evidence type="ECO:0000313" key="11">
    <source>
        <dbReference type="Proteomes" id="UP000431901"/>
    </source>
</evidence>
<dbReference type="Pfam" id="PF00275">
    <property type="entry name" value="EPSP_synthase"/>
    <property type="match status" value="1"/>
</dbReference>
<dbReference type="PANTHER" id="PTHR21090:SF5">
    <property type="entry name" value="PENTAFUNCTIONAL AROM POLYPEPTIDE"/>
    <property type="match status" value="1"/>
</dbReference>
<dbReference type="EMBL" id="WUTW01000004">
    <property type="protein sequence ID" value="MXQ66253.1"/>
    <property type="molecule type" value="Genomic_DNA"/>
</dbReference>
<sequence length="421" mass="43206">MSLTGPGHLSGSLRVPGDKSISHRALLLAGLAEGESLITGLSGGDDVRRTRLALESYGVRIEPAGDGLRVRGGLQDEPDEPLDLGNSGTATRLFAGVCAGRDGYAVLTGDQYLRARPMSRVAVPLRAMGAAIDGRRGGDLLPLGVRGGRLTGIDYDSPVASAQVKSAILLAGLGASGPTSVREPAPTRRHTEEMLADFGGNVVVDGTRVTIEPSPLRATDVDVPGDPSQAAFWTVAALIVPDASVAVENVYLGFGRTGFVDVLRRMGADIDVDASTGLIRARSTRLTGIDISGADIPSIIDEVPILAVAAAAASGTTTISGAQELRVKESDRIASTVRMLRAFGARAHETEDGMIIEGGAPVRGGVVDSHGDHRIAMSACINALVAEGTTVIHGWDSVATSYPGFAAHLAALSGGAVTLSA</sequence>
<feature type="binding site" evidence="8">
    <location>
        <position position="161"/>
    </location>
    <ligand>
        <name>3-phosphoshikimate</name>
        <dbReference type="ChEBI" id="CHEBI:145989"/>
    </ligand>
</feature>
<comment type="subunit">
    <text evidence="8">Monomer.</text>
</comment>
<dbReference type="GO" id="GO:0008652">
    <property type="term" value="P:amino acid biosynthetic process"/>
    <property type="evidence" value="ECO:0007669"/>
    <property type="project" value="UniProtKB-KW"/>
</dbReference>
<comment type="pathway">
    <text evidence="1 8">Metabolic intermediate biosynthesis; chorismate biosynthesis; chorismate from D-erythrose 4-phosphate and phosphoenolpyruvate: step 6/7.</text>
</comment>
<gene>
    <name evidence="8 10" type="primary">aroA</name>
    <name evidence="10" type="ORF">GQ466_19745</name>
</gene>
<evidence type="ECO:0000313" key="10">
    <source>
        <dbReference type="EMBL" id="MXQ66253.1"/>
    </source>
</evidence>
<comment type="subcellular location">
    <subcellularLocation>
        <location evidence="8">Cytoplasm</location>
    </subcellularLocation>
</comment>
<feature type="binding site" evidence="8">
    <location>
        <position position="116"/>
    </location>
    <ligand>
        <name>phosphoenolpyruvate</name>
        <dbReference type="ChEBI" id="CHEBI:58702"/>
    </ligand>
</feature>
<dbReference type="InterPro" id="IPR036968">
    <property type="entry name" value="Enolpyruvate_Tfrase_sf"/>
</dbReference>
<keyword evidence="4 8" id="KW-0028">Amino-acid biosynthesis</keyword>
<dbReference type="EC" id="2.5.1.19" evidence="8"/>
<feature type="domain" description="Enolpyruvate transferase" evidence="9">
    <location>
        <begin position="4"/>
        <end position="408"/>
    </location>
</feature>
<dbReference type="GO" id="GO:0009073">
    <property type="term" value="P:aromatic amino acid family biosynthetic process"/>
    <property type="evidence" value="ECO:0007669"/>
    <property type="project" value="UniProtKB-KW"/>
</dbReference>
<evidence type="ECO:0000259" key="9">
    <source>
        <dbReference type="Pfam" id="PF00275"/>
    </source>
</evidence>
<dbReference type="GO" id="GO:0009423">
    <property type="term" value="P:chorismate biosynthetic process"/>
    <property type="evidence" value="ECO:0007669"/>
    <property type="project" value="UniProtKB-UniRule"/>
</dbReference>
<evidence type="ECO:0000256" key="5">
    <source>
        <dbReference type="ARBA" id="ARBA00022679"/>
    </source>
</evidence>
<feature type="binding site" evidence="8">
    <location>
        <position position="19"/>
    </location>
    <ligand>
        <name>phosphoenolpyruvate</name>
        <dbReference type="ChEBI" id="CHEBI:58702"/>
    </ligand>
</feature>
<feature type="binding site" evidence="8">
    <location>
        <position position="332"/>
    </location>
    <ligand>
        <name>phosphoenolpyruvate</name>
        <dbReference type="ChEBI" id="CHEBI:58702"/>
    </ligand>
</feature>
<feature type="binding site" evidence="8">
    <location>
        <position position="20"/>
    </location>
    <ligand>
        <name>3-phosphoshikimate</name>
        <dbReference type="ChEBI" id="CHEBI:145989"/>
    </ligand>
</feature>
<dbReference type="PIRSF" id="PIRSF000505">
    <property type="entry name" value="EPSPS"/>
    <property type="match status" value="1"/>
</dbReference>
<dbReference type="InterPro" id="IPR006264">
    <property type="entry name" value="EPSP_synthase"/>
</dbReference>
<reference evidence="10 11" key="1">
    <citation type="submission" date="2019-12" db="EMBL/GenBank/DDBJ databases">
        <title>Nocardia macrotermitis sp. nov. and Nocardia aurantia sp. nov., isolated from the gut of the fungus growing-termite Macrotermes natalensis.</title>
        <authorList>
            <person name="Christine B."/>
            <person name="Rene B."/>
        </authorList>
    </citation>
    <scope>NUCLEOTIDE SEQUENCE [LARGE SCALE GENOMIC DNA]</scope>
    <source>
        <strain evidence="10 11">DSM 102126</strain>
    </source>
</reference>
<dbReference type="NCBIfam" id="TIGR01356">
    <property type="entry name" value="aroA"/>
    <property type="match status" value="1"/>
</dbReference>
<dbReference type="PROSITE" id="PS00885">
    <property type="entry name" value="EPSP_SYNTHASE_2"/>
    <property type="match status" value="1"/>
</dbReference>
<dbReference type="OrthoDB" id="9809920at2"/>
<feature type="binding site" evidence="8">
    <location>
        <position position="19"/>
    </location>
    <ligand>
        <name>3-phosphoshikimate</name>
        <dbReference type="ChEBI" id="CHEBI:145989"/>
    </ligand>
</feature>
<evidence type="ECO:0000256" key="1">
    <source>
        <dbReference type="ARBA" id="ARBA00004811"/>
    </source>
</evidence>
<dbReference type="PROSITE" id="PS00104">
    <property type="entry name" value="EPSP_SYNTHASE_1"/>
    <property type="match status" value="1"/>
</dbReference>
<feature type="binding site" evidence="8">
    <location>
        <position position="88"/>
    </location>
    <ligand>
        <name>phosphoenolpyruvate</name>
        <dbReference type="ChEBI" id="CHEBI:58702"/>
    </ligand>
</feature>
<proteinExistence type="inferred from homology"/>
<feature type="binding site" evidence="8">
    <location>
        <position position="24"/>
    </location>
    <ligand>
        <name>3-phosphoshikimate</name>
        <dbReference type="ChEBI" id="CHEBI:145989"/>
    </ligand>
</feature>
<comment type="caution">
    <text evidence="10">The sequence shown here is derived from an EMBL/GenBank/DDBJ whole genome shotgun (WGS) entry which is preliminary data.</text>
</comment>
<dbReference type="SUPFAM" id="SSF55205">
    <property type="entry name" value="EPT/RTPC-like"/>
    <property type="match status" value="1"/>
</dbReference>
<evidence type="ECO:0000256" key="7">
    <source>
        <dbReference type="ARBA" id="ARBA00044633"/>
    </source>
</evidence>
<dbReference type="FunFam" id="3.65.10.10:FF:000005">
    <property type="entry name" value="3-phosphoshikimate 1-carboxyvinyltransferase"/>
    <property type="match status" value="1"/>
</dbReference>
<accession>A0A6I4WAV5</accession>